<reference evidence="2 3" key="1">
    <citation type="submission" date="2022-08" db="EMBL/GenBank/DDBJ databases">
        <title>Bacterial and archaeal communities from various locations to study Microbial Dark Matter (Phase II).</title>
        <authorList>
            <person name="Stepanauskas R."/>
        </authorList>
    </citation>
    <scope>NUCLEOTIDE SEQUENCE [LARGE SCALE GENOMIC DNA]</scope>
    <source>
        <strain evidence="2 3">PD1</strain>
    </source>
</reference>
<dbReference type="PRINTS" id="PR00413">
    <property type="entry name" value="HADHALOGNASE"/>
</dbReference>
<keyword evidence="1" id="KW-0378">Hydrolase</keyword>
<protein>
    <submittedName>
        <fullName evidence="2">2-haloalkanoic acid dehalogenase type II</fullName>
    </submittedName>
</protein>
<dbReference type="Gene3D" id="3.40.50.1000">
    <property type="entry name" value="HAD superfamily/HAD-like"/>
    <property type="match status" value="1"/>
</dbReference>
<dbReference type="CDD" id="cd02588">
    <property type="entry name" value="HAD_L2-DEX"/>
    <property type="match status" value="1"/>
</dbReference>
<dbReference type="SFLD" id="SFLDG01129">
    <property type="entry name" value="C1.5:_HAD__Beta-PGM__Phosphata"/>
    <property type="match status" value="1"/>
</dbReference>
<dbReference type="SUPFAM" id="SSF56784">
    <property type="entry name" value="HAD-like"/>
    <property type="match status" value="1"/>
</dbReference>
<dbReference type="InterPro" id="IPR006328">
    <property type="entry name" value="2-HAD"/>
</dbReference>
<dbReference type="InterPro" id="IPR036412">
    <property type="entry name" value="HAD-like_sf"/>
</dbReference>
<dbReference type="SFLD" id="SFLDS00003">
    <property type="entry name" value="Haloacid_Dehalogenase"/>
    <property type="match status" value="1"/>
</dbReference>
<dbReference type="NCBIfam" id="TIGR01493">
    <property type="entry name" value="HAD-SF-IA-v2"/>
    <property type="match status" value="1"/>
</dbReference>
<dbReference type="Gene3D" id="1.10.150.750">
    <property type="match status" value="1"/>
</dbReference>
<sequence length="223" mass="25666">MTKFAWVTFDCYGTLIDWDAGIKSFLSELLSRKGVSADIESLHQRWEAIQFEFIQREYRPYKEILRLSLEATLREFGIPYEPEDGDAFAASMPTWKPFLDVPKALSELKRYTRIAIISNTDNDILRESVKLMGVEFDALVTAEDAKVYKPSPRIFEFALQRLNELPERILHVAFGFKYDLAPAKQVGMKTCWLNRSSEPKPEGVEPDFVVSTMEEVVRLIASE</sequence>
<evidence type="ECO:0000313" key="2">
    <source>
        <dbReference type="EMBL" id="MCS3921091.1"/>
    </source>
</evidence>
<gene>
    <name evidence="2" type="ORF">M2350_003532</name>
</gene>
<dbReference type="EMBL" id="JANUCP010000009">
    <property type="protein sequence ID" value="MCS3921091.1"/>
    <property type="molecule type" value="Genomic_DNA"/>
</dbReference>
<dbReference type="InterPro" id="IPR051540">
    <property type="entry name" value="S-2-haloacid_dehalogenase"/>
</dbReference>
<dbReference type="Pfam" id="PF00702">
    <property type="entry name" value="Hydrolase"/>
    <property type="match status" value="1"/>
</dbReference>
<dbReference type="NCBIfam" id="TIGR01428">
    <property type="entry name" value="HAD_type_II"/>
    <property type="match status" value="1"/>
</dbReference>
<dbReference type="PANTHER" id="PTHR43316">
    <property type="entry name" value="HYDROLASE, HALOACID DELAHOGENASE-RELATED"/>
    <property type="match status" value="1"/>
</dbReference>
<evidence type="ECO:0000256" key="1">
    <source>
        <dbReference type="ARBA" id="ARBA00022801"/>
    </source>
</evidence>
<proteinExistence type="predicted"/>
<accession>A0ABT2ET06</accession>
<comment type="caution">
    <text evidence="2">The sequence shown here is derived from an EMBL/GenBank/DDBJ whole genome shotgun (WGS) entry which is preliminary data.</text>
</comment>
<organism evidence="2 3">
    <name type="scientific">Candidatus Fervidibacter sacchari</name>
    <dbReference type="NCBI Taxonomy" id="1448929"/>
    <lineage>
        <taxon>Bacteria</taxon>
        <taxon>Candidatus Fervidibacterota</taxon>
        <taxon>Candidatus Fervidibacter</taxon>
    </lineage>
</organism>
<dbReference type="InterPro" id="IPR023214">
    <property type="entry name" value="HAD_sf"/>
</dbReference>
<dbReference type="PANTHER" id="PTHR43316:SF9">
    <property type="entry name" value="ACID DEHALOGENASE, PUTATIVE (AFU_ORTHOLOGUE AFUA_6G14460)-RELATED"/>
    <property type="match status" value="1"/>
</dbReference>
<name>A0ABT2ET06_9BACT</name>
<dbReference type="InterPro" id="IPR006439">
    <property type="entry name" value="HAD-SF_hydro_IA"/>
</dbReference>
<dbReference type="RefSeq" id="WP_259101904.1">
    <property type="nucleotide sequence ID" value="NZ_CP130454.1"/>
</dbReference>
<keyword evidence="3" id="KW-1185">Reference proteome</keyword>
<dbReference type="Proteomes" id="UP001204798">
    <property type="component" value="Unassembled WGS sequence"/>
</dbReference>
<evidence type="ECO:0000313" key="3">
    <source>
        <dbReference type="Proteomes" id="UP001204798"/>
    </source>
</evidence>